<dbReference type="AlphaFoldDB" id="A0A1M5R064"/>
<protein>
    <submittedName>
        <fullName evidence="3">Flagellar protein FlgJ</fullName>
    </submittedName>
</protein>
<proteinExistence type="predicted"/>
<evidence type="ECO:0000313" key="4">
    <source>
        <dbReference type="Proteomes" id="UP000184268"/>
    </source>
</evidence>
<keyword evidence="3" id="KW-0969">Cilium</keyword>
<organism evidence="3 4">
    <name type="scientific">Ferrimonas marina</name>
    <dbReference type="NCBI Taxonomy" id="299255"/>
    <lineage>
        <taxon>Bacteria</taxon>
        <taxon>Pseudomonadati</taxon>
        <taxon>Pseudomonadota</taxon>
        <taxon>Gammaproteobacteria</taxon>
        <taxon>Alteromonadales</taxon>
        <taxon>Ferrimonadaceae</taxon>
        <taxon>Ferrimonas</taxon>
    </lineage>
</organism>
<dbReference type="RefSeq" id="WP_234977335.1">
    <property type="nucleotide sequence ID" value="NZ_FQXG01000002.1"/>
</dbReference>
<keyword evidence="1" id="KW-1005">Bacterial flagellum biogenesis</keyword>
<dbReference type="EMBL" id="FQXG01000002">
    <property type="protein sequence ID" value="SHH19430.1"/>
    <property type="molecule type" value="Genomic_DNA"/>
</dbReference>
<keyword evidence="4" id="KW-1185">Reference proteome</keyword>
<name>A0A1M5R064_9GAMM</name>
<dbReference type="Proteomes" id="UP000184268">
    <property type="component" value="Unassembled WGS sequence"/>
</dbReference>
<dbReference type="STRING" id="299255.SAMN02745129_1425"/>
<keyword evidence="3" id="KW-0966">Cell projection</keyword>
<evidence type="ECO:0000256" key="1">
    <source>
        <dbReference type="ARBA" id="ARBA00022795"/>
    </source>
</evidence>
<dbReference type="GO" id="GO:0044781">
    <property type="term" value="P:bacterial-type flagellum organization"/>
    <property type="evidence" value="ECO:0007669"/>
    <property type="project" value="UniProtKB-KW"/>
</dbReference>
<feature type="domain" description="Flagellar protein FlgJ N-terminal" evidence="2">
    <location>
        <begin position="50"/>
        <end position="100"/>
    </location>
</feature>
<reference evidence="3 4" key="1">
    <citation type="submission" date="2016-11" db="EMBL/GenBank/DDBJ databases">
        <authorList>
            <person name="Jaros S."/>
            <person name="Januszkiewicz K."/>
            <person name="Wedrychowicz H."/>
        </authorList>
    </citation>
    <scope>NUCLEOTIDE SEQUENCE [LARGE SCALE GENOMIC DNA]</scope>
    <source>
        <strain evidence="3 4">DSM 16917</strain>
    </source>
</reference>
<gene>
    <name evidence="3" type="ORF">SAMN02745129_1425</name>
</gene>
<sequence length="148" mass="15887">MDAMKQTQAAGYLASQTQSAADIRAQHGEEGALREVAQQFEAQFLQTVLKQMRSATDALKDEDGALSEKRGVFHDFYDAELAQALSRKQGVGLADVMVRQLGGEGLKPDSAAVALQATDTDIRQSQDALANSRAMQPALVVPLPVKES</sequence>
<evidence type="ECO:0000259" key="2">
    <source>
        <dbReference type="Pfam" id="PF10135"/>
    </source>
</evidence>
<dbReference type="InterPro" id="IPR019301">
    <property type="entry name" value="Flagellar_prot_FlgJ_N"/>
</dbReference>
<keyword evidence="3" id="KW-0282">Flagellum</keyword>
<evidence type="ECO:0000313" key="3">
    <source>
        <dbReference type="EMBL" id="SHH19430.1"/>
    </source>
</evidence>
<accession>A0A1M5R064</accession>
<dbReference type="Pfam" id="PF10135">
    <property type="entry name" value="Rod-binding"/>
    <property type="match status" value="1"/>
</dbReference>